<evidence type="ECO:0000259" key="3">
    <source>
        <dbReference type="PROSITE" id="PS51782"/>
    </source>
</evidence>
<feature type="compositionally biased region" description="Low complexity" evidence="1">
    <location>
        <begin position="104"/>
        <end position="125"/>
    </location>
</feature>
<reference evidence="4" key="2">
    <citation type="submission" date="2022-08" db="EMBL/GenBank/DDBJ databases">
        <authorList>
            <person name="Poehlein A."/>
            <person name="Guzman J."/>
            <person name="Daniel R."/>
            <person name="Vilcinskas A."/>
        </authorList>
    </citation>
    <scope>NUCLEOTIDE SEQUENCE</scope>
    <source>
        <strain evidence="4">G314FT</strain>
    </source>
</reference>
<feature type="compositionally biased region" description="Basic and acidic residues" evidence="1">
    <location>
        <begin position="1"/>
        <end position="16"/>
    </location>
</feature>
<dbReference type="InterPro" id="IPR036779">
    <property type="entry name" value="LysM_dom_sf"/>
</dbReference>
<proteinExistence type="predicted"/>
<feature type="compositionally biased region" description="Low complexity" evidence="1">
    <location>
        <begin position="140"/>
        <end position="164"/>
    </location>
</feature>
<evidence type="ECO:0000256" key="1">
    <source>
        <dbReference type="SAM" id="MobiDB-lite"/>
    </source>
</evidence>
<feature type="compositionally biased region" description="Acidic residues" evidence="1">
    <location>
        <begin position="17"/>
        <end position="29"/>
    </location>
</feature>
<accession>A0ABY5P1A6</accession>
<evidence type="ECO:0000313" key="5">
    <source>
        <dbReference type="Proteomes" id="UP001058273"/>
    </source>
</evidence>
<keyword evidence="2" id="KW-0472">Membrane</keyword>
<keyword evidence="2" id="KW-0812">Transmembrane</keyword>
<dbReference type="RefSeq" id="WP_257700577.1">
    <property type="nucleotide sequence ID" value="NZ_CP102451.1"/>
</dbReference>
<organism evidence="4 5">
    <name type="scientific">Vagococcus luciliae</name>
    <dbReference type="NCBI Taxonomy" id="2920380"/>
    <lineage>
        <taxon>Bacteria</taxon>
        <taxon>Bacillati</taxon>
        <taxon>Bacillota</taxon>
        <taxon>Bacilli</taxon>
        <taxon>Lactobacillales</taxon>
        <taxon>Enterococcaceae</taxon>
        <taxon>Vagococcus</taxon>
    </lineage>
</organism>
<dbReference type="Proteomes" id="UP001058273">
    <property type="component" value="Chromosome"/>
</dbReference>
<dbReference type="EMBL" id="CP102451">
    <property type="protein sequence ID" value="UUV99547.1"/>
    <property type="molecule type" value="Genomic_DNA"/>
</dbReference>
<dbReference type="CDD" id="cd00118">
    <property type="entry name" value="LysM"/>
    <property type="match status" value="1"/>
</dbReference>
<protein>
    <recommendedName>
        <fullName evidence="3">LysM domain-containing protein</fullName>
    </recommendedName>
</protein>
<dbReference type="PROSITE" id="PS51782">
    <property type="entry name" value="LYSM"/>
    <property type="match status" value="1"/>
</dbReference>
<dbReference type="InterPro" id="IPR018392">
    <property type="entry name" value="LysM"/>
</dbReference>
<name>A0ABY5P1A6_9ENTE</name>
<dbReference type="Pfam" id="PF01476">
    <property type="entry name" value="LysM"/>
    <property type="match status" value="1"/>
</dbReference>
<keyword evidence="2" id="KW-1133">Transmembrane helix</keyword>
<sequence length="216" mass="23507">MSKDKNNLTEDKKEELNEQESWDQEIYEDDGSRTNRRSKSEKRTWFVVSIIVILFLIVLIPTGAIIYSQMSGNLNSGKTASPTSSTSVVSSSTTKESETKSTESAKSSTEMTESSSTTVESTSESFSDVEVPKNDPSTRGQEAQTETEQNNTTQQNQGQTASQTPGGGTVSYGQGDSTRSLWKISQEAGISLDQLYQLNPGVTAENVQPGQAIRVK</sequence>
<feature type="transmembrane region" description="Helical" evidence="2">
    <location>
        <begin position="45"/>
        <end position="67"/>
    </location>
</feature>
<evidence type="ECO:0000313" key="4">
    <source>
        <dbReference type="EMBL" id="UUV99547.1"/>
    </source>
</evidence>
<keyword evidence="5" id="KW-1185">Reference proteome</keyword>
<reference evidence="4" key="1">
    <citation type="submission" date="2022-08" db="EMBL/GenBank/DDBJ databases">
        <title>Genome sequence of Vagococcus luciliae DSM 112651.</title>
        <authorList>
            <person name="Juan G."/>
            <person name="Anja P."/>
            <person name="Rolf D."/>
            <person name="Kampfer P."/>
            <person name="Vilcinskas A."/>
        </authorList>
    </citation>
    <scope>NUCLEOTIDE SEQUENCE</scope>
    <source>
        <strain evidence="4">G314FT</strain>
    </source>
</reference>
<feature type="domain" description="LysM" evidence="3">
    <location>
        <begin position="168"/>
        <end position="215"/>
    </location>
</feature>
<feature type="region of interest" description="Disordered" evidence="1">
    <location>
        <begin position="75"/>
        <end position="176"/>
    </location>
</feature>
<gene>
    <name evidence="4" type="ORF">G314FT_17080</name>
</gene>
<dbReference type="Gene3D" id="3.10.350.10">
    <property type="entry name" value="LysM domain"/>
    <property type="match status" value="1"/>
</dbReference>
<dbReference type="SMART" id="SM00257">
    <property type="entry name" value="LysM"/>
    <property type="match status" value="1"/>
</dbReference>
<feature type="compositionally biased region" description="Low complexity" evidence="1">
    <location>
        <begin position="79"/>
        <end position="94"/>
    </location>
</feature>
<feature type="region of interest" description="Disordered" evidence="1">
    <location>
        <begin position="1"/>
        <end position="39"/>
    </location>
</feature>
<evidence type="ECO:0000256" key="2">
    <source>
        <dbReference type="SAM" id="Phobius"/>
    </source>
</evidence>